<feature type="region of interest" description="Disordered" evidence="7">
    <location>
        <begin position="229"/>
        <end position="253"/>
    </location>
</feature>
<dbReference type="InterPro" id="IPR043504">
    <property type="entry name" value="Peptidase_S1_PA_chymotrypsin"/>
</dbReference>
<evidence type="ECO:0000259" key="8">
    <source>
        <dbReference type="PROSITE" id="PS50240"/>
    </source>
</evidence>
<dbReference type="InterPro" id="IPR018114">
    <property type="entry name" value="TRYPSIN_HIS"/>
</dbReference>
<dbReference type="InterPro" id="IPR009003">
    <property type="entry name" value="Peptidase_S1_PA"/>
</dbReference>
<dbReference type="PANTHER" id="PTHR24252">
    <property type="entry name" value="ACROSIN-RELATED"/>
    <property type="match status" value="1"/>
</dbReference>
<dbReference type="PROSITE" id="PS50240">
    <property type="entry name" value="TRYPSIN_DOM"/>
    <property type="match status" value="1"/>
</dbReference>
<evidence type="ECO:0000256" key="1">
    <source>
        <dbReference type="ARBA" id="ARBA00022670"/>
    </source>
</evidence>
<dbReference type="GO" id="GO:0004252">
    <property type="term" value="F:serine-type endopeptidase activity"/>
    <property type="evidence" value="ECO:0007669"/>
    <property type="project" value="InterPro"/>
</dbReference>
<keyword evidence="3 6" id="KW-0720">Serine protease</keyword>
<dbReference type="AlphaFoldDB" id="A0A673MUU1"/>
<keyword evidence="1 6" id="KW-0645">Protease</keyword>
<sequence length="253" mass="27347">MTLITLLQEFYLLIWPWLVNLRLDGALMCGGVLVDSSWVLTAAHCFQIMKVNRIITHPKVNTSKTQPFNPKTFNNDIALVELSSPVILSERVTPVCLPSDLDPPACTPCLVAGWGSLYEGKRIYGPSADVVMEAKVPLLSQTTCLSALGKELLTNTMFCTGYLSGGIDSCQGDSGGPLIFQDRLSGRFQLFGITSWGDGSGERGKPGVYTRVTAFSDWVMTEIQSELAGRPASTIPASGPSGGRLGELPYRHC</sequence>
<dbReference type="CDD" id="cd00190">
    <property type="entry name" value="Tryp_SPc"/>
    <property type="match status" value="1"/>
</dbReference>
<dbReference type="Pfam" id="PF00089">
    <property type="entry name" value="Trypsin"/>
    <property type="match status" value="1"/>
</dbReference>
<protein>
    <recommendedName>
        <fullName evidence="8">Peptidase S1 domain-containing protein</fullName>
    </recommendedName>
</protein>
<dbReference type="Gene3D" id="2.40.10.10">
    <property type="entry name" value="Trypsin-like serine proteases"/>
    <property type="match status" value="3"/>
</dbReference>
<keyword evidence="4" id="KW-1015">Disulfide bond</keyword>
<dbReference type="InterPro" id="IPR033116">
    <property type="entry name" value="TRYPSIN_SER"/>
</dbReference>
<dbReference type="Proteomes" id="UP000472270">
    <property type="component" value="Unassembled WGS sequence"/>
</dbReference>
<keyword evidence="10" id="KW-1185">Reference proteome</keyword>
<evidence type="ECO:0000256" key="2">
    <source>
        <dbReference type="ARBA" id="ARBA00022801"/>
    </source>
</evidence>
<dbReference type="PROSITE" id="PS00135">
    <property type="entry name" value="TRYPSIN_SER"/>
    <property type="match status" value="1"/>
</dbReference>
<dbReference type="InterPro" id="IPR001254">
    <property type="entry name" value="Trypsin_dom"/>
</dbReference>
<dbReference type="Ensembl" id="ENSSRHT00000099214.1">
    <property type="protein sequence ID" value="ENSSRHP00000096592.1"/>
    <property type="gene ID" value="ENSSRHG00000047453.1"/>
</dbReference>
<proteinExistence type="inferred from homology"/>
<comment type="similarity">
    <text evidence="5">Belongs to the peptidase S1 family. CLIP subfamily.</text>
</comment>
<reference evidence="9" key="1">
    <citation type="submission" date="2025-08" db="UniProtKB">
        <authorList>
            <consortium name="Ensembl"/>
        </authorList>
    </citation>
    <scope>IDENTIFICATION</scope>
</reference>
<dbReference type="PRINTS" id="PR00722">
    <property type="entry name" value="CHYMOTRYPSIN"/>
</dbReference>
<name>A0A673MUU1_9TELE</name>
<accession>A0A673MUU1</accession>
<dbReference type="PANTHER" id="PTHR24252:SF10">
    <property type="entry name" value="SERINE PROTEASE 56"/>
    <property type="match status" value="1"/>
</dbReference>
<dbReference type="InterPro" id="IPR001314">
    <property type="entry name" value="Peptidase_S1A"/>
</dbReference>
<dbReference type="SMART" id="SM00020">
    <property type="entry name" value="Tryp_SPc"/>
    <property type="match status" value="1"/>
</dbReference>
<dbReference type="GO" id="GO:0006508">
    <property type="term" value="P:proteolysis"/>
    <property type="evidence" value="ECO:0007669"/>
    <property type="project" value="UniProtKB-KW"/>
</dbReference>
<evidence type="ECO:0000313" key="9">
    <source>
        <dbReference type="Ensembl" id="ENSSRHP00000096592.1"/>
    </source>
</evidence>
<organism evidence="9 10">
    <name type="scientific">Sinocyclocheilus rhinocerous</name>
    <dbReference type="NCBI Taxonomy" id="307959"/>
    <lineage>
        <taxon>Eukaryota</taxon>
        <taxon>Metazoa</taxon>
        <taxon>Chordata</taxon>
        <taxon>Craniata</taxon>
        <taxon>Vertebrata</taxon>
        <taxon>Euteleostomi</taxon>
        <taxon>Actinopterygii</taxon>
        <taxon>Neopterygii</taxon>
        <taxon>Teleostei</taxon>
        <taxon>Ostariophysi</taxon>
        <taxon>Cypriniformes</taxon>
        <taxon>Cyprinidae</taxon>
        <taxon>Cyprininae</taxon>
        <taxon>Sinocyclocheilus</taxon>
    </lineage>
</organism>
<feature type="domain" description="Peptidase S1" evidence="8">
    <location>
        <begin position="15"/>
        <end position="224"/>
    </location>
</feature>
<evidence type="ECO:0000256" key="7">
    <source>
        <dbReference type="SAM" id="MobiDB-lite"/>
    </source>
</evidence>
<reference evidence="9" key="2">
    <citation type="submission" date="2025-09" db="UniProtKB">
        <authorList>
            <consortium name="Ensembl"/>
        </authorList>
    </citation>
    <scope>IDENTIFICATION</scope>
</reference>
<keyword evidence="2 6" id="KW-0378">Hydrolase</keyword>
<evidence type="ECO:0000256" key="3">
    <source>
        <dbReference type="ARBA" id="ARBA00022825"/>
    </source>
</evidence>
<evidence type="ECO:0000313" key="10">
    <source>
        <dbReference type="Proteomes" id="UP000472270"/>
    </source>
</evidence>
<evidence type="ECO:0000256" key="4">
    <source>
        <dbReference type="ARBA" id="ARBA00023157"/>
    </source>
</evidence>
<evidence type="ECO:0000256" key="6">
    <source>
        <dbReference type="RuleBase" id="RU363034"/>
    </source>
</evidence>
<dbReference type="SUPFAM" id="SSF50494">
    <property type="entry name" value="Trypsin-like serine proteases"/>
    <property type="match status" value="1"/>
</dbReference>
<dbReference type="FunFam" id="2.40.10.10:FF:000002">
    <property type="entry name" value="Transmembrane protease serine"/>
    <property type="match status" value="1"/>
</dbReference>
<dbReference type="PROSITE" id="PS00134">
    <property type="entry name" value="TRYPSIN_HIS"/>
    <property type="match status" value="1"/>
</dbReference>
<evidence type="ECO:0000256" key="5">
    <source>
        <dbReference type="ARBA" id="ARBA00024195"/>
    </source>
</evidence>